<proteinExistence type="predicted"/>
<dbReference type="VEuPathDB" id="TriTrypDB:LDHU3_31.1330"/>
<feature type="region of interest" description="Disordered" evidence="2">
    <location>
        <begin position="258"/>
        <end position="314"/>
    </location>
</feature>
<feature type="compositionally biased region" description="Polar residues" evidence="2">
    <location>
        <begin position="271"/>
        <end position="288"/>
    </location>
</feature>
<protein>
    <recommendedName>
        <fullName evidence="5">BAR domain-containing protein</fullName>
    </recommendedName>
</protein>
<sequence>MSMQQDFVHPRQMDDMRAIHAAINSFSGVMTKMMMLMKELGTTLEQVSHAFDALTSLSFTDDEVKQYVHHFGEEVISMKEGIAFCQYNKLVHEDVQLPVEQLKKSLKEAEKAAKAEKSAFEKYRKAKQCVDKQEKAFAERSKPLDTSKSYPTHVQARNKALVSLQNCRNEFEDRFAMLVNEVENVTATALKRYLELNAGYMTSVVDALTKTDPTIEEAAVLHCQEQQEHRQSVVEQRCLQVNSELSIVHASQGYRLDPNGMNGGLHDSIKKSSNSFQDQHRVSSTVSRGQPPRGRMPSPAMTAVEGGAPSPHRGASAVVSLRTLKPTAEAATATTAAVVAAPPSAVEDNADDEDFGSISQVGIAGREAPPLYTFGRGPQSVVSSAPPQPGYIASHNAALTTEFMTRMEANSIAASEVCAPR</sequence>
<dbReference type="SUPFAM" id="SSF103657">
    <property type="entry name" value="BAR/IMD domain-like"/>
    <property type="match status" value="1"/>
</dbReference>
<dbReference type="Proteomes" id="UP000274082">
    <property type="component" value="Chromosome 31"/>
</dbReference>
<dbReference type="VEuPathDB" id="TriTrypDB:LdCL_310014700"/>
<evidence type="ECO:0000313" key="3">
    <source>
        <dbReference type="EMBL" id="AYU81276.1"/>
    </source>
</evidence>
<gene>
    <name evidence="3" type="ORF">LdCL_310014700</name>
</gene>
<dbReference type="InterPro" id="IPR027267">
    <property type="entry name" value="AH/BAR_dom_sf"/>
</dbReference>
<dbReference type="AlphaFoldDB" id="A0A3Q8IG21"/>
<feature type="coiled-coil region" evidence="1">
    <location>
        <begin position="99"/>
        <end position="126"/>
    </location>
</feature>
<keyword evidence="4" id="KW-1185">Reference proteome</keyword>
<accession>A0A3Q8IG21</accession>
<evidence type="ECO:0000256" key="1">
    <source>
        <dbReference type="SAM" id="Coils"/>
    </source>
</evidence>
<dbReference type="EMBL" id="CP029530">
    <property type="protein sequence ID" value="AYU81276.1"/>
    <property type="molecule type" value="Genomic_DNA"/>
</dbReference>
<evidence type="ECO:0000313" key="4">
    <source>
        <dbReference type="Proteomes" id="UP000274082"/>
    </source>
</evidence>
<dbReference type="PANTHER" id="PTHR38148:SF3">
    <property type="entry name" value="BAR DOMAIN-CONTAINING PROTEIN"/>
    <property type="match status" value="1"/>
</dbReference>
<keyword evidence="1" id="KW-0175">Coiled coil</keyword>
<evidence type="ECO:0008006" key="5">
    <source>
        <dbReference type="Google" id="ProtNLM"/>
    </source>
</evidence>
<name>A0A3Q8IG21_LEIDO</name>
<organism evidence="3 4">
    <name type="scientific">Leishmania donovani</name>
    <dbReference type="NCBI Taxonomy" id="5661"/>
    <lineage>
        <taxon>Eukaryota</taxon>
        <taxon>Discoba</taxon>
        <taxon>Euglenozoa</taxon>
        <taxon>Kinetoplastea</taxon>
        <taxon>Metakinetoplastina</taxon>
        <taxon>Trypanosomatida</taxon>
        <taxon>Trypanosomatidae</taxon>
        <taxon>Leishmaniinae</taxon>
        <taxon>Leishmania</taxon>
    </lineage>
</organism>
<reference evidence="3 4" key="1">
    <citation type="journal article" date="2018" name="Sci. Rep.">
        <title>A complete Leishmania donovani reference genome identifies novel genetic variations associated with virulence.</title>
        <authorList>
            <person name="Lypaczewski P."/>
            <person name="Hoshizaki J."/>
            <person name="Zhang W.-W."/>
            <person name="McCall L.-I."/>
            <person name="Torcivia-Rodriguez J."/>
            <person name="Simonyan V."/>
            <person name="Kaur A."/>
            <person name="Dewar K."/>
            <person name="Matlashewski G."/>
        </authorList>
    </citation>
    <scope>NUCLEOTIDE SEQUENCE [LARGE SCALE GENOMIC DNA]</scope>
    <source>
        <strain evidence="3 4">LdCL</strain>
    </source>
</reference>
<evidence type="ECO:0000256" key="2">
    <source>
        <dbReference type="SAM" id="MobiDB-lite"/>
    </source>
</evidence>
<dbReference type="OrthoDB" id="272404at2759"/>
<dbReference type="VEuPathDB" id="TriTrypDB:LdBPK_310880.1"/>
<dbReference type="PANTHER" id="PTHR38148">
    <property type="entry name" value="BAR DOMAIN-CONTAINING PROTEIN"/>
    <property type="match status" value="1"/>
</dbReference>